<feature type="domain" description="Mon2/Sec7/BIG1-like HDS" evidence="6">
    <location>
        <begin position="847"/>
        <end position="926"/>
    </location>
</feature>
<evidence type="ECO:0000313" key="10">
    <source>
        <dbReference type="EMBL" id="CAF4303977.1"/>
    </source>
</evidence>
<dbReference type="Proteomes" id="UP000681722">
    <property type="component" value="Unassembled WGS sequence"/>
</dbReference>
<dbReference type="PANTHER" id="PTHR10663">
    <property type="entry name" value="GUANYL-NUCLEOTIDE EXCHANGE FACTOR"/>
    <property type="match status" value="1"/>
</dbReference>
<feature type="domain" description="Mon2/Sec7/BIG1-like dimerisation and cyclophilin-binding" evidence="9">
    <location>
        <begin position="10"/>
        <end position="182"/>
    </location>
</feature>
<comment type="similarity">
    <text evidence="1">Belongs to the MON2 family.</text>
</comment>
<evidence type="ECO:0000259" key="9">
    <source>
        <dbReference type="Pfam" id="PF16213"/>
    </source>
</evidence>
<dbReference type="InterPro" id="IPR032817">
    <property type="entry name" value="Mon2_C"/>
</dbReference>
<evidence type="ECO:0000259" key="6">
    <source>
        <dbReference type="Pfam" id="PF09324"/>
    </source>
</evidence>
<evidence type="ECO:0000256" key="2">
    <source>
        <dbReference type="ARBA" id="ARBA00017134"/>
    </source>
</evidence>
<dbReference type="GO" id="GO:0015031">
    <property type="term" value="P:protein transport"/>
    <property type="evidence" value="ECO:0007669"/>
    <property type="project" value="UniProtKB-KW"/>
</dbReference>
<reference evidence="10" key="1">
    <citation type="submission" date="2021-02" db="EMBL/GenBank/DDBJ databases">
        <authorList>
            <person name="Nowell W R."/>
        </authorList>
    </citation>
    <scope>NUCLEOTIDE SEQUENCE</scope>
</reference>
<feature type="domain" description="Mon2/Sec7/BIG1-like HUS" evidence="7">
    <location>
        <begin position="223"/>
        <end position="403"/>
    </location>
</feature>
<dbReference type="Pfam" id="PF12783">
    <property type="entry name" value="Sec7-like_HUS"/>
    <property type="match status" value="1"/>
</dbReference>
<evidence type="ECO:0000313" key="11">
    <source>
        <dbReference type="Proteomes" id="UP000681722"/>
    </source>
</evidence>
<keyword evidence="4" id="KW-0653">Protein transport</keyword>
<evidence type="ECO:0000256" key="1">
    <source>
        <dbReference type="ARBA" id="ARBA00008144"/>
    </source>
</evidence>
<feature type="compositionally biased region" description="Low complexity" evidence="5">
    <location>
        <begin position="417"/>
        <end position="431"/>
    </location>
</feature>
<feature type="domain" description="Mon2 C-terminal" evidence="8">
    <location>
        <begin position="930"/>
        <end position="1043"/>
    </location>
</feature>
<dbReference type="Pfam" id="PF16206">
    <property type="entry name" value="Mon2_C"/>
    <property type="match status" value="1"/>
</dbReference>
<dbReference type="OrthoDB" id="294853at2759"/>
<dbReference type="Pfam" id="PF09324">
    <property type="entry name" value="Sec7-like_HDS"/>
    <property type="match status" value="1"/>
</dbReference>
<comment type="caution">
    <text evidence="10">The sequence shown here is derived from an EMBL/GenBank/DDBJ whole genome shotgun (WGS) entry which is preliminary data.</text>
</comment>
<dbReference type="AlphaFoldDB" id="A0A8S2TS61"/>
<dbReference type="PANTHER" id="PTHR10663:SF333">
    <property type="entry name" value="PROTEIN MON2 HOMOLOG"/>
    <property type="match status" value="1"/>
</dbReference>
<dbReference type="Pfam" id="PF16213">
    <property type="entry name" value="DCB"/>
    <property type="match status" value="1"/>
</dbReference>
<dbReference type="SUPFAM" id="SSF48371">
    <property type="entry name" value="ARM repeat"/>
    <property type="match status" value="1"/>
</dbReference>
<dbReference type="EMBL" id="CAJOBC010083591">
    <property type="protein sequence ID" value="CAF4303977.1"/>
    <property type="molecule type" value="Genomic_DNA"/>
</dbReference>
<proteinExistence type="inferred from homology"/>
<evidence type="ECO:0000259" key="7">
    <source>
        <dbReference type="Pfam" id="PF12783"/>
    </source>
</evidence>
<organism evidence="10 11">
    <name type="scientific">Didymodactylos carnosus</name>
    <dbReference type="NCBI Taxonomy" id="1234261"/>
    <lineage>
        <taxon>Eukaryota</taxon>
        <taxon>Metazoa</taxon>
        <taxon>Spiralia</taxon>
        <taxon>Gnathifera</taxon>
        <taxon>Rotifera</taxon>
        <taxon>Eurotatoria</taxon>
        <taxon>Bdelloidea</taxon>
        <taxon>Philodinida</taxon>
        <taxon>Philodinidae</taxon>
        <taxon>Didymodactylos</taxon>
    </lineage>
</organism>
<evidence type="ECO:0000256" key="5">
    <source>
        <dbReference type="SAM" id="MobiDB-lite"/>
    </source>
</evidence>
<accession>A0A8S2TS61</accession>
<dbReference type="InterPro" id="IPR032691">
    <property type="entry name" value="Mon2/Sec7/BIG1-like_HUS"/>
</dbReference>
<dbReference type="InterPro" id="IPR032629">
    <property type="entry name" value="DCB_dom"/>
</dbReference>
<name>A0A8S2TS61_9BILA</name>
<dbReference type="InterPro" id="IPR015403">
    <property type="entry name" value="Mon2/Sec7/BIG1-like_HDS"/>
</dbReference>
<dbReference type="InterPro" id="IPR016024">
    <property type="entry name" value="ARM-type_fold"/>
</dbReference>
<evidence type="ECO:0000256" key="4">
    <source>
        <dbReference type="ARBA" id="ARBA00022927"/>
    </source>
</evidence>
<protein>
    <recommendedName>
        <fullName evidence="2">Protein MON2 homolog</fullName>
    </recommendedName>
</protein>
<sequence length="1044" mass="118520">MSMDNHTILQKIINNLSSDLRQLSNETKKNSPIKEAAEACNMKLREYSMIKENLSTVMRDASVELLQPFALGCDTKQIKIVQLCLTAIQKLLQHYIINQASAATTVNILSNLCDLNTKELKILQTVLLLVNTTSVVVHNTLANLFVITFRLCLSKDPTIVNTATAAVRQLITTVYDRVKEEDLQVYEIQSTTSSLQTEQPLLQDTNLIKHSKDSLNVQVLRPYAKDAYLLFQDLCYLANGDQPVWLIGLTEITRTLILELIETILTHYTSIFYHHDEFRYLLKERVLPLIIKLFSPGMKHITKSEKLSPNNVQMGSGNLYDGAYFPLIARLLRLVCILVRLYFSLLITECEIFLSLLIKLLEQDKPIWQRSLAIECIHKILIQPNLLKLFCLSYDMQPHASKILKDLTNGIIQSSSTSTTTEKKNSGNTKSDNTNSYYQQNTSGSNTNTVLFVYRSLCIPQYVTYQQGQAKCVYLENWEKSDCPLIHDSYGVVIAYACMLELVRNVQLVIEGNGMRGDVIPGSQLKTPIQIRSFDKVTLDEKNEYIEIMNCTWSSILVTFTLLYDVCYDDTACEHILKVIQTYISLCGLLQMNIQRDAFITCLCKIALPQHYNIHVLNKYNNNTTNGSAEMNLLQKITSSLSPQSTSNDLDKQQVVIVGTPLPMVNVSTSQTSVMLTSKNIHCMRAILAVAHCYGSILGTSWHLILETLQHLVWIIGFRPSTGGILKHVGITSDNTNSANSPVIVTGATADLPILSAMLSRLFESSKYLDDVALHHLIDALIRLSIESMKVAVNIREPSLFAIVKILETGSANLNRIDVCQHTNIRMRECGTEALTLLVRNALDHKYEKNLFENERLVHMIIQSLQELSLIQHFDVRQKQLERILSLLRNNGHTLQTGWPLVLNIIGSISREHTENLIRLAYRCLQLVVTDYLPTIPVQYLGILIKVVAKFGFQEQDLNMALSAIGLLWNMTDYLFRMKEQEQQLKNVNDFLDIDEIYDNLTPIKELWMILYRKLSELTIDQRPAIRKSSLSTLFTMITSHGHY</sequence>
<gene>
    <name evidence="10" type="ORF">SRO942_LOCUS34397</name>
</gene>
<evidence type="ECO:0000259" key="8">
    <source>
        <dbReference type="Pfam" id="PF16206"/>
    </source>
</evidence>
<feature type="compositionally biased region" description="Polar residues" evidence="5">
    <location>
        <begin position="432"/>
        <end position="441"/>
    </location>
</feature>
<keyword evidence="3" id="KW-0813">Transport</keyword>
<evidence type="ECO:0000256" key="3">
    <source>
        <dbReference type="ARBA" id="ARBA00022448"/>
    </source>
</evidence>
<feature type="region of interest" description="Disordered" evidence="5">
    <location>
        <begin position="417"/>
        <end position="441"/>
    </location>
</feature>